<name>Q5YFQ5_9VIRU</name>
<dbReference type="Proteomes" id="UP000172127">
    <property type="component" value="Segment"/>
</dbReference>
<proteinExistence type="predicted"/>
<protein>
    <submittedName>
        <fullName evidence="1">Uncharacterized protein</fullName>
    </submittedName>
</protein>
<keyword evidence="2" id="KW-1185">Reference proteome</keyword>
<gene>
    <name evidence="1" type="ORF">ORF010L</name>
</gene>
<reference evidence="1 2" key="1">
    <citation type="journal article" date="2004" name="J. Virol.">
        <title>Functional genomics analysis of Singapore grouper iridovirus: complete sequence determination and proteomic analysis.</title>
        <authorList>
            <person name="Song W.J."/>
            <person name="Qin Q.W."/>
            <person name="Qiu J."/>
            <person name="Huang C.H."/>
            <person name="Wang F."/>
            <person name="Hew C.L."/>
        </authorList>
    </citation>
    <scope>NUCLEOTIDE SEQUENCE [LARGE SCALE GENOMIC DNA]</scope>
</reference>
<dbReference type="EMBL" id="AY521625">
    <property type="protein sequence ID" value="AAS18025.1"/>
    <property type="molecule type" value="Genomic_DNA"/>
</dbReference>
<dbReference type="KEGG" id="vg:3197114"/>
<organism evidence="1 2">
    <name type="scientific">Singapore grouper iridovirus</name>
    <dbReference type="NCBI Taxonomy" id="262968"/>
    <lineage>
        <taxon>Viruses</taxon>
        <taxon>Varidnaviria</taxon>
        <taxon>Bamfordvirae</taxon>
        <taxon>Nucleocytoviricota</taxon>
        <taxon>Megaviricetes</taxon>
        <taxon>Pimascovirales</taxon>
        <taxon>Pimascovirales incertae sedis</taxon>
        <taxon>Iridoviridae</taxon>
        <taxon>Alphairidovirinae</taxon>
        <taxon>Ranavirus</taxon>
        <taxon>Ranavirus epinephelus1</taxon>
    </lineage>
</organism>
<accession>Q5YFQ5</accession>
<dbReference type="GeneID" id="3197114"/>
<evidence type="ECO:0000313" key="2">
    <source>
        <dbReference type="Proteomes" id="UP000172127"/>
    </source>
</evidence>
<sequence>MRRNGFDKLKEIKSEFSGMPDEFHEYCNRSPARLKLESDSDLSNSFGPYGMTSFGFEPASSDAAQTEDAENGPPIVFPEKCPVNVTVFGCGPKDFSVSFTHKIVKIYIGETAKMYCCHDSGPL</sequence>
<dbReference type="RefSeq" id="YP_164105.1">
    <property type="nucleotide sequence ID" value="NC_006549.1"/>
</dbReference>
<evidence type="ECO:0000313" key="1">
    <source>
        <dbReference type="EMBL" id="AAS18025.1"/>
    </source>
</evidence>